<dbReference type="EMBL" id="DROP01000011">
    <property type="protein sequence ID" value="HHI88341.1"/>
    <property type="molecule type" value="Genomic_DNA"/>
</dbReference>
<keyword evidence="2" id="KW-0479">Metal-binding</keyword>
<dbReference type="Gene3D" id="2.170.150.70">
    <property type="match status" value="1"/>
</dbReference>
<keyword evidence="3" id="KW-0862">Zinc</keyword>
<dbReference type="Proteomes" id="UP000885806">
    <property type="component" value="Unassembled WGS sequence"/>
</dbReference>
<evidence type="ECO:0000259" key="4">
    <source>
        <dbReference type="PROSITE" id="PS51891"/>
    </source>
</evidence>
<proteinExistence type="inferred from homology"/>
<evidence type="ECO:0000256" key="2">
    <source>
        <dbReference type="ARBA" id="ARBA00022723"/>
    </source>
</evidence>
<dbReference type="PANTHER" id="PTHR28620:SF1">
    <property type="entry name" value="CENP-V_GFA DOMAIN-CONTAINING PROTEIN"/>
    <property type="match status" value="1"/>
</dbReference>
<dbReference type="PROSITE" id="PS51891">
    <property type="entry name" value="CENP_V_GFA"/>
    <property type="match status" value="1"/>
</dbReference>
<dbReference type="InterPro" id="IPR011057">
    <property type="entry name" value="Mss4-like_sf"/>
</dbReference>
<dbReference type="Pfam" id="PF04828">
    <property type="entry name" value="GFA"/>
    <property type="match status" value="1"/>
</dbReference>
<comment type="similarity">
    <text evidence="1">Belongs to the Gfa family.</text>
</comment>
<evidence type="ECO:0000256" key="1">
    <source>
        <dbReference type="ARBA" id="ARBA00005495"/>
    </source>
</evidence>
<evidence type="ECO:0000256" key="3">
    <source>
        <dbReference type="ARBA" id="ARBA00022833"/>
    </source>
</evidence>
<dbReference type="InterPro" id="IPR052355">
    <property type="entry name" value="CENP-V-like"/>
</dbReference>
<dbReference type="GO" id="GO:0046872">
    <property type="term" value="F:metal ion binding"/>
    <property type="evidence" value="ECO:0007669"/>
    <property type="project" value="UniProtKB-KW"/>
</dbReference>
<dbReference type="GO" id="GO:0016846">
    <property type="term" value="F:carbon-sulfur lyase activity"/>
    <property type="evidence" value="ECO:0007669"/>
    <property type="project" value="InterPro"/>
</dbReference>
<name>A0A7V5NWL3_9PROT</name>
<protein>
    <submittedName>
        <fullName evidence="5">GFA family protein</fullName>
    </submittedName>
</protein>
<dbReference type="SUPFAM" id="SSF51316">
    <property type="entry name" value="Mss4-like"/>
    <property type="match status" value="1"/>
</dbReference>
<comment type="caution">
    <text evidence="5">The sequence shown here is derived from an EMBL/GenBank/DDBJ whole genome shotgun (WGS) entry which is preliminary data.</text>
</comment>
<feature type="domain" description="CENP-V/GFA" evidence="4">
    <location>
        <begin position="18"/>
        <end position="130"/>
    </location>
</feature>
<evidence type="ECO:0000313" key="5">
    <source>
        <dbReference type="EMBL" id="HHI88341.1"/>
    </source>
</evidence>
<organism evidence="5">
    <name type="scientific">Hellea balneolensis</name>
    <dbReference type="NCBI Taxonomy" id="287478"/>
    <lineage>
        <taxon>Bacteria</taxon>
        <taxon>Pseudomonadati</taxon>
        <taxon>Pseudomonadota</taxon>
        <taxon>Alphaproteobacteria</taxon>
        <taxon>Maricaulales</taxon>
        <taxon>Robiginitomaculaceae</taxon>
        <taxon>Hellea</taxon>
    </lineage>
</organism>
<dbReference type="PANTHER" id="PTHR28620">
    <property type="entry name" value="CENTROMERE PROTEIN V"/>
    <property type="match status" value="1"/>
</dbReference>
<gene>
    <name evidence="5" type="ORF">ENK01_00175</name>
</gene>
<accession>A0A7V5NWL3</accession>
<dbReference type="AlphaFoldDB" id="A0A7V5NWL3"/>
<dbReference type="InterPro" id="IPR006913">
    <property type="entry name" value="CENP-V/GFA"/>
</dbReference>
<sequence>MTEEKPNPKQTSPDAHWHKGRCHCGRVQFEVRAPADVTLSRCNCSICQMSGFLHLIVGAEDFRLLTGTDNLTTYTFNTHTARHMFCRTCGIKPFYRPRSHPDGWSVNFNCVTKTGFERIVIEDFDGQNWEESIGGLLARD</sequence>
<reference evidence="5" key="1">
    <citation type="journal article" date="2020" name="mSystems">
        <title>Genome- and Community-Level Interaction Insights into Carbon Utilization and Element Cycling Functions of Hydrothermarchaeota in Hydrothermal Sediment.</title>
        <authorList>
            <person name="Zhou Z."/>
            <person name="Liu Y."/>
            <person name="Xu W."/>
            <person name="Pan J."/>
            <person name="Luo Z.H."/>
            <person name="Li M."/>
        </authorList>
    </citation>
    <scope>NUCLEOTIDE SEQUENCE [LARGE SCALE GENOMIC DNA]</scope>
    <source>
        <strain evidence="5">HyVt-538</strain>
    </source>
</reference>